<dbReference type="InterPro" id="IPR028971">
    <property type="entry name" value="NAD-GDH_cat"/>
</dbReference>
<dbReference type="InterPro" id="IPR007780">
    <property type="entry name" value="NAD_Glu_DH_bac"/>
</dbReference>
<name>A0A839IK63_9GAMM</name>
<dbReference type="Pfam" id="PF21078">
    <property type="entry name" value="GDH_HM3"/>
    <property type="match status" value="1"/>
</dbReference>
<dbReference type="InterPro" id="IPR049058">
    <property type="entry name" value="NAD_Glu_DH_HM2"/>
</dbReference>
<feature type="domain" description="NAD-specific glutamate dehydrogenase C-terminal" evidence="3">
    <location>
        <begin position="1274"/>
        <end position="1608"/>
    </location>
</feature>
<feature type="domain" description="NAD-glutamate dehydrogenase ACT2" evidence="5">
    <location>
        <begin position="413"/>
        <end position="502"/>
    </location>
</feature>
<dbReference type="SUPFAM" id="SSF53223">
    <property type="entry name" value="Aminoacid dehydrogenase-like, N-terminal domain"/>
    <property type="match status" value="1"/>
</dbReference>
<comment type="caution">
    <text evidence="7">The sequence shown here is derived from an EMBL/GenBank/DDBJ whole genome shotgun (WGS) entry which is preliminary data.</text>
</comment>
<reference evidence="7 8" key="1">
    <citation type="submission" date="2020-08" db="EMBL/GenBank/DDBJ databases">
        <title>Oceanospirillum sp. nov. isolated from marine sediment.</title>
        <authorList>
            <person name="Ji X."/>
        </authorList>
    </citation>
    <scope>NUCLEOTIDE SEQUENCE [LARGE SCALE GENOMIC DNA]</scope>
    <source>
        <strain evidence="7 8">D5</strain>
    </source>
</reference>
<dbReference type="Pfam" id="PF21074">
    <property type="entry name" value="GDH_C"/>
    <property type="match status" value="1"/>
</dbReference>
<dbReference type="InterPro" id="IPR049064">
    <property type="entry name" value="NAD_Glu_DH_ACT3"/>
</dbReference>
<dbReference type="Pfam" id="PF05088">
    <property type="entry name" value="Bac_GDH_CD"/>
    <property type="match status" value="1"/>
</dbReference>
<organism evidence="7 8">
    <name type="scientific">Oceanospirillum sediminis</name>
    <dbReference type="NCBI Taxonomy" id="2760088"/>
    <lineage>
        <taxon>Bacteria</taxon>
        <taxon>Pseudomonadati</taxon>
        <taxon>Pseudomonadota</taxon>
        <taxon>Gammaproteobacteria</taxon>
        <taxon>Oceanospirillales</taxon>
        <taxon>Oceanospirillaceae</taxon>
        <taxon>Oceanospirillum</taxon>
    </lineage>
</organism>
<evidence type="ECO:0000259" key="4">
    <source>
        <dbReference type="Pfam" id="PF21075"/>
    </source>
</evidence>
<dbReference type="Pfam" id="PF21079">
    <property type="entry name" value="GDH_HM2"/>
    <property type="match status" value="1"/>
</dbReference>
<dbReference type="Gene3D" id="3.40.50.720">
    <property type="entry name" value="NAD(P)-binding Rossmann-like Domain"/>
    <property type="match status" value="1"/>
</dbReference>
<dbReference type="Proteomes" id="UP000565262">
    <property type="component" value="Unassembled WGS sequence"/>
</dbReference>
<evidence type="ECO:0000313" key="8">
    <source>
        <dbReference type="Proteomes" id="UP000565262"/>
    </source>
</evidence>
<keyword evidence="8" id="KW-1185">Reference proteome</keyword>
<dbReference type="Pfam" id="PF21077">
    <property type="entry name" value="GDH_ACT3"/>
    <property type="match status" value="1"/>
</dbReference>
<dbReference type="InterPro" id="IPR024727">
    <property type="entry name" value="NAD_Glu_DH_N_ACT1"/>
</dbReference>
<feature type="domain" description="NAD-glutamate dehydrogenase catalytic" evidence="2">
    <location>
        <begin position="733"/>
        <end position="1227"/>
    </location>
</feature>
<dbReference type="InterPro" id="IPR049056">
    <property type="entry name" value="NAD_Glu_DH_HM3"/>
</dbReference>
<evidence type="ECO:0000259" key="2">
    <source>
        <dbReference type="Pfam" id="PF05088"/>
    </source>
</evidence>
<dbReference type="Pfam" id="PF21073">
    <property type="entry name" value="GDH_HM1"/>
    <property type="match status" value="1"/>
</dbReference>
<dbReference type="EMBL" id="JACJFM010000002">
    <property type="protein sequence ID" value="MBB1485328.1"/>
    <property type="molecule type" value="Genomic_DNA"/>
</dbReference>
<feature type="domain" description="NAD-glutamate dehydrogenase N-terminal ACT1" evidence="4">
    <location>
        <begin position="38"/>
        <end position="182"/>
    </location>
</feature>
<dbReference type="PANTHER" id="PTHR43403:SF1">
    <property type="entry name" value="NAD-SPECIFIC GLUTAMATE DEHYDROGENASE"/>
    <property type="match status" value="1"/>
</dbReference>
<dbReference type="InterPro" id="IPR036291">
    <property type="entry name" value="NAD(P)-bd_dom_sf"/>
</dbReference>
<dbReference type="Pfam" id="PF21075">
    <property type="entry name" value="GDH_ACT1"/>
    <property type="match status" value="1"/>
</dbReference>
<evidence type="ECO:0000259" key="5">
    <source>
        <dbReference type="Pfam" id="PF21076"/>
    </source>
</evidence>
<accession>A0A839IK63</accession>
<evidence type="ECO:0000259" key="3">
    <source>
        <dbReference type="Pfam" id="PF21074"/>
    </source>
</evidence>
<evidence type="ECO:0000259" key="6">
    <source>
        <dbReference type="Pfam" id="PF21077"/>
    </source>
</evidence>
<proteinExistence type="predicted"/>
<evidence type="ECO:0000256" key="1">
    <source>
        <dbReference type="ARBA" id="ARBA00023002"/>
    </source>
</evidence>
<dbReference type="SUPFAM" id="SSF51735">
    <property type="entry name" value="NAD(P)-binding Rossmann-fold domains"/>
    <property type="match status" value="1"/>
</dbReference>
<dbReference type="PIRSF" id="PIRSF036761">
    <property type="entry name" value="GDH_Mll4104"/>
    <property type="match status" value="1"/>
</dbReference>
<gene>
    <name evidence="7" type="ORF">H4O21_01685</name>
</gene>
<dbReference type="RefSeq" id="WP_182807120.1">
    <property type="nucleotide sequence ID" value="NZ_JACJFM010000002.1"/>
</dbReference>
<feature type="domain" description="NAD-glutamate dehydrogenase ACT3" evidence="6">
    <location>
        <begin position="558"/>
        <end position="635"/>
    </location>
</feature>
<dbReference type="Pfam" id="PF21076">
    <property type="entry name" value="GDH_ACT2"/>
    <property type="match status" value="1"/>
</dbReference>
<dbReference type="InterPro" id="IPR049062">
    <property type="entry name" value="NAD_Glu_DH_ACT2"/>
</dbReference>
<dbReference type="GO" id="GO:0004352">
    <property type="term" value="F:glutamate dehydrogenase (NAD+) activity"/>
    <property type="evidence" value="ECO:0007669"/>
    <property type="project" value="InterPro"/>
</dbReference>
<sequence length="1618" mass="183564">MMYQASEGHRKFLGQLEEQLRSRFSDEQVRKIINFSGFYYASASLEDLAEYRPDDLYGATVSTWHFVQKNALNSPKIRVYNPDFEQDGWQSTHTVIEVLQKDMPFLVDSIRIELNRRGLTVHTIHNAVLKFLRDDKGQLLEVAGRKAELEEDNGSVSAESLIYIEVDRHTDQSELDDLSSSLQEVLAEISTSVSDFPAMREKAQILCKELANSRPPHLSDGDISEATDFLHWLDHDHFTYLGYDEYEVVDEEGKKVLKQVAGSELGVLKLDDPRYNEQSRHDMALDARQFVLIPELLSFAKASSHARVHRPAYPDYITIKRFNDEGKLVGESRFLGLYTASVYNQTPSQIPVLRKKVDAVLQASGLDPQGHNGKHLTQILEVYPRDDLFQIDLHELTETALGILNIRERRKVRLFIREDSFGKLFSCLVYVPRDIYSTEFRHRAQQILCDALDANGTEFHTYFSESALARTQFLLRFNGDTAPEYAIKEIEQQIINIARSWSDDLLEALVERYGEEQANRHYKVYKNAFPASYREDFSPRGAVIDIGYIDELSDERKVSMSFYRHLEDEGRHLQFQLFHANDQLPLSDVIPVLEHLGMRVVGEHPYEISRSDGETIWLHDFALEPSGQEEINVAEVKDVFKGAFEQIWNGAAENDSFNRLVLTARLHWRQIAMLRAYARYMKQVRFNFDQGYIASTLENHPGITRLLLDLFTLRFDPDADYSEEAEDALIAQLTEALDQVQSLNEDLILRRYMQLMQATLRTNYYQPDADGRVKSYIAFKLDVHKIPDVPLPRPMFEIFVYSPRVEGVHLRGGKVARGGLRWSDRHEDFRTEILGLVKAQQVKNAVIVPVGAKGGFVSKCPPEGGDRDALIKDGIECYKTFITALLDVTDNLVEGVVVPPQMVVRHDEDDPYLVVAADKGTATFSDIANSISLEHGFWLKDAFASGGANGYDHKKMGITARGAWVSVQRHFRELGHNVQKDEFSVVGIGDMSGDVFGNGMLLSDKIQLVCAFNHLHIFVDPNPDAAASYRERQRMFELPRSSWADYNNALISDGGGIFSRAAKSVDISPQMKARFNITEDRMAPNDLISAILKAPIDLIWNGGIGTYVKASDETHADVGDKANDSLRINGKDLNARVIGEGGNLGLTQRARMEYGAKGGAVNTDFIDNAGGVDCSDHEVNIKILLDEIVSQGDMTNKQRNQLLEDMTDEVADLVLKNNYAQSGALSLSLRMAQEGIGQFRRFINALESEGKLNRALEFIPTDDVLLERFNQGGSLTLPELSVLISYAKADLKQAIVASDLPEDSYIEQELEGAFPEVLVERFKPAMYNHRLKREIVSNQLANDLVHHGGIAFIHRLIDSSGAEASEIARAYVVAREVFGIHNLWRQIEKLDYSVNSDVQYDMMLDLMRLIRRATRWFLRPHLANMSVTDVIALYEPKVRMLSESIGERLKGAQLESWTKRREELIDNGVPEALADQVAGTSGLYSMLGIVEAERVTGEKLQRVAEVYFELGHQLDLQWISQKITELNVHDSWEALARETFRDDLDWQSRALAISVLQMEDGVLDVEERVSQWMQRHQHQVQRWQRILEEISSGSKADFPVFSVAMRELFDLAQMQMEA</sequence>
<dbReference type="GO" id="GO:0006538">
    <property type="term" value="P:L-glutamate catabolic process"/>
    <property type="evidence" value="ECO:0007669"/>
    <property type="project" value="InterPro"/>
</dbReference>
<dbReference type="InterPro" id="IPR048381">
    <property type="entry name" value="GDH_C"/>
</dbReference>
<dbReference type="InterPro" id="IPR046346">
    <property type="entry name" value="Aminoacid_DH-like_N_sf"/>
</dbReference>
<protein>
    <submittedName>
        <fullName evidence="7">NAD-glutamate dehydrogenase</fullName>
    </submittedName>
</protein>
<dbReference type="InterPro" id="IPR049059">
    <property type="entry name" value="NAD_Glu_DH_HM1"/>
</dbReference>
<dbReference type="PANTHER" id="PTHR43403">
    <property type="entry name" value="NAD-SPECIFIC GLUTAMATE DEHYDROGENASE"/>
    <property type="match status" value="1"/>
</dbReference>
<evidence type="ECO:0000313" key="7">
    <source>
        <dbReference type="EMBL" id="MBB1485328.1"/>
    </source>
</evidence>
<dbReference type="GO" id="GO:0004069">
    <property type="term" value="F:L-aspartate:2-oxoglutarate aminotransferase activity"/>
    <property type="evidence" value="ECO:0007669"/>
    <property type="project" value="InterPro"/>
</dbReference>
<keyword evidence="1" id="KW-0560">Oxidoreductase</keyword>